<keyword evidence="2" id="KW-1185">Reference proteome</keyword>
<dbReference type="PATRIC" id="fig|1263870.3.peg.5845"/>
<gene>
    <name evidence="1" type="ORF">RSSM_05520</name>
</gene>
<dbReference type="EMBL" id="ANOH01000386">
    <property type="protein sequence ID" value="EMI53056.1"/>
    <property type="molecule type" value="Genomic_DNA"/>
</dbReference>
<protein>
    <submittedName>
        <fullName evidence="1">Uncharacterized protein</fullName>
    </submittedName>
</protein>
<proteinExistence type="predicted"/>
<accession>M5U5C0</accession>
<reference evidence="1 2" key="1">
    <citation type="journal article" date="2013" name="Mar. Genomics">
        <title>Expression of sulfatases in Rhodopirellula baltica and the diversity of sulfatases in the genus Rhodopirellula.</title>
        <authorList>
            <person name="Wegner C.E."/>
            <person name="Richter-Heitmann T."/>
            <person name="Klindworth A."/>
            <person name="Klockow C."/>
            <person name="Richter M."/>
            <person name="Achstetter T."/>
            <person name="Glockner F.O."/>
            <person name="Harder J."/>
        </authorList>
    </citation>
    <scope>NUCLEOTIDE SEQUENCE [LARGE SCALE GENOMIC DNA]</scope>
    <source>
        <strain evidence="1 2">SM41</strain>
    </source>
</reference>
<dbReference type="AlphaFoldDB" id="M5U5C0"/>
<dbReference type="Proteomes" id="UP000011885">
    <property type="component" value="Unassembled WGS sequence"/>
</dbReference>
<comment type="caution">
    <text evidence="1">The sequence shown here is derived from an EMBL/GenBank/DDBJ whole genome shotgun (WGS) entry which is preliminary data.</text>
</comment>
<sequence>MVTEVPPRLCWRRVWPHPEHRNGTCLSPSGDPMTRIFPMLAVVIAHKFQQLF</sequence>
<evidence type="ECO:0000313" key="1">
    <source>
        <dbReference type="EMBL" id="EMI53056.1"/>
    </source>
</evidence>
<evidence type="ECO:0000313" key="2">
    <source>
        <dbReference type="Proteomes" id="UP000011885"/>
    </source>
</evidence>
<organism evidence="1 2">
    <name type="scientific">Rhodopirellula sallentina SM41</name>
    <dbReference type="NCBI Taxonomy" id="1263870"/>
    <lineage>
        <taxon>Bacteria</taxon>
        <taxon>Pseudomonadati</taxon>
        <taxon>Planctomycetota</taxon>
        <taxon>Planctomycetia</taxon>
        <taxon>Pirellulales</taxon>
        <taxon>Pirellulaceae</taxon>
        <taxon>Rhodopirellula</taxon>
    </lineage>
</organism>
<name>M5U5C0_9BACT</name>